<keyword evidence="3" id="KW-1185">Reference proteome</keyword>
<sequence>MASFKAYLKKEFLESIRTSRFIILLIGFGAWAIVNPVILKLLPVLLEGQLPVELIDTMAIDRVEALRNYMSDLFSLVNIFIIFTLMGIMADEVGRQKLMLPYSKGVNPTGLVLAKSVHYTVTVILMVFIGFLVNYYYSSILFDQGNITLAEAMSSALLFMVYFSFNVSLLIFISSIFRKGIITGAIVMAMSYMMPLLSNIQSIKEYIPYYLVQKAGDIGSSLDGTLPVILVTMGIIVLMNIATVIRMKNIEVV</sequence>
<keyword evidence="1" id="KW-0812">Transmembrane</keyword>
<dbReference type="KEGG" id="acae:HYG86_15380"/>
<evidence type="ECO:0000256" key="1">
    <source>
        <dbReference type="SAM" id="Phobius"/>
    </source>
</evidence>
<dbReference type="EMBL" id="CP058559">
    <property type="protein sequence ID" value="QNO16051.1"/>
    <property type="molecule type" value="Genomic_DNA"/>
</dbReference>
<proteinExistence type="predicted"/>
<dbReference type="RefSeq" id="WP_213166448.1">
    <property type="nucleotide sequence ID" value="NZ_CP058559.1"/>
</dbReference>
<feature type="transmembrane region" description="Helical" evidence="1">
    <location>
        <begin position="184"/>
        <end position="204"/>
    </location>
</feature>
<keyword evidence="1" id="KW-1133">Transmembrane helix</keyword>
<feature type="transmembrane region" description="Helical" evidence="1">
    <location>
        <begin position="21"/>
        <end position="42"/>
    </location>
</feature>
<accession>A0A7G9WBI9</accession>
<dbReference type="AlphaFoldDB" id="A0A7G9WBI9"/>
<reference evidence="2 3" key="1">
    <citation type="submission" date="2020-07" db="EMBL/GenBank/DDBJ databases">
        <title>Alkalicella. sp. LB2 genome.</title>
        <authorList>
            <person name="Postec A."/>
            <person name="Quemeneur M."/>
        </authorList>
    </citation>
    <scope>NUCLEOTIDE SEQUENCE [LARGE SCALE GENOMIC DNA]</scope>
    <source>
        <strain evidence="2 3">LB2</strain>
    </source>
</reference>
<feature type="transmembrane region" description="Helical" evidence="1">
    <location>
        <begin position="157"/>
        <end position="177"/>
    </location>
</feature>
<evidence type="ECO:0008006" key="4">
    <source>
        <dbReference type="Google" id="ProtNLM"/>
    </source>
</evidence>
<dbReference type="Proteomes" id="UP000516160">
    <property type="component" value="Chromosome"/>
</dbReference>
<keyword evidence="1" id="KW-0472">Membrane</keyword>
<protein>
    <recommendedName>
        <fullName evidence="4">ABC-2 type transport system permease protein</fullName>
    </recommendedName>
</protein>
<name>A0A7G9WBI9_ALKCA</name>
<feature type="transmembrane region" description="Helical" evidence="1">
    <location>
        <begin position="224"/>
        <end position="245"/>
    </location>
</feature>
<evidence type="ECO:0000313" key="2">
    <source>
        <dbReference type="EMBL" id="QNO16051.1"/>
    </source>
</evidence>
<feature type="transmembrane region" description="Helical" evidence="1">
    <location>
        <begin position="111"/>
        <end position="137"/>
    </location>
</feature>
<gene>
    <name evidence="2" type="ORF">HYG86_15380</name>
</gene>
<evidence type="ECO:0000313" key="3">
    <source>
        <dbReference type="Proteomes" id="UP000516160"/>
    </source>
</evidence>
<feature type="transmembrane region" description="Helical" evidence="1">
    <location>
        <begin position="73"/>
        <end position="90"/>
    </location>
</feature>
<organism evidence="2 3">
    <name type="scientific">Alkalicella caledoniensis</name>
    <dbReference type="NCBI Taxonomy" id="2731377"/>
    <lineage>
        <taxon>Bacteria</taxon>
        <taxon>Bacillati</taxon>
        <taxon>Bacillota</taxon>
        <taxon>Clostridia</taxon>
        <taxon>Eubacteriales</taxon>
        <taxon>Proteinivoracaceae</taxon>
        <taxon>Alkalicella</taxon>
    </lineage>
</organism>